<evidence type="ECO:0000256" key="1">
    <source>
        <dbReference type="ARBA" id="ARBA00022468"/>
    </source>
</evidence>
<accession>A0A2G2V699</accession>
<dbReference type="InterPro" id="IPR044785">
    <property type="entry name" value="RopGAP1-5"/>
</dbReference>
<dbReference type="OrthoDB" id="1828729at2759"/>
<dbReference type="AlphaFoldDB" id="A0A2G2V699"/>
<sequence length="90" mass="9838">MTKMLLSVCSLIQAWFGELPREVLDSLSPKQVMQCQSEEDYSTLVRHSPTNGGCSAGLGYQSSWMSCDSSPIKFRTAVSTVGMVKCKAKV</sequence>
<proteinExistence type="predicted"/>
<dbReference type="STRING" id="33114.A0A2G2V699"/>
<reference evidence="4" key="2">
    <citation type="journal article" date="2017" name="J. Anim. Genet.">
        <title>Multiple reference genome sequences of hot pepper reveal the massive evolution of plant disease resistance genes by retroduplication.</title>
        <authorList>
            <person name="Kim S."/>
            <person name="Park J."/>
            <person name="Yeom S.-I."/>
            <person name="Kim Y.-M."/>
            <person name="Seo E."/>
            <person name="Kim K.-T."/>
            <person name="Kim M.-S."/>
            <person name="Lee J.M."/>
            <person name="Cheong K."/>
            <person name="Shin H.-S."/>
            <person name="Kim S.-B."/>
            <person name="Han K."/>
            <person name="Lee J."/>
            <person name="Park M."/>
            <person name="Lee H.-A."/>
            <person name="Lee H.-Y."/>
            <person name="Lee Y."/>
            <person name="Oh S."/>
            <person name="Lee J.H."/>
            <person name="Choi E."/>
            <person name="Choi E."/>
            <person name="Lee S.E."/>
            <person name="Jeon J."/>
            <person name="Kim H."/>
            <person name="Choi G."/>
            <person name="Song H."/>
            <person name="Lee J."/>
            <person name="Lee S.-C."/>
            <person name="Kwon J.-K."/>
            <person name="Lee H.-Y."/>
            <person name="Koo N."/>
            <person name="Hong Y."/>
            <person name="Kim R.W."/>
            <person name="Kang W.-H."/>
            <person name="Huh J.H."/>
            <person name="Kang B.-C."/>
            <person name="Yang T.-J."/>
            <person name="Lee Y.-H."/>
            <person name="Bennetzen J.L."/>
            <person name="Choi D."/>
        </authorList>
    </citation>
    <scope>NUCLEOTIDE SEQUENCE [LARGE SCALE GENOMIC DNA]</scope>
    <source>
        <strain evidence="4">cv. PBC81</strain>
    </source>
</reference>
<keyword evidence="4" id="KW-1185">Reference proteome</keyword>
<organism evidence="3 4">
    <name type="scientific">Capsicum baccatum</name>
    <name type="common">Peruvian pepper</name>
    <dbReference type="NCBI Taxonomy" id="33114"/>
    <lineage>
        <taxon>Eukaryota</taxon>
        <taxon>Viridiplantae</taxon>
        <taxon>Streptophyta</taxon>
        <taxon>Embryophyta</taxon>
        <taxon>Tracheophyta</taxon>
        <taxon>Spermatophyta</taxon>
        <taxon>Magnoliopsida</taxon>
        <taxon>eudicotyledons</taxon>
        <taxon>Gunneridae</taxon>
        <taxon>Pentapetalae</taxon>
        <taxon>asterids</taxon>
        <taxon>lamiids</taxon>
        <taxon>Solanales</taxon>
        <taxon>Solanaceae</taxon>
        <taxon>Solanoideae</taxon>
        <taxon>Capsiceae</taxon>
        <taxon>Capsicum</taxon>
    </lineage>
</organism>
<protein>
    <submittedName>
        <fullName evidence="3">Rho GTPase-activating protein 5</fullName>
    </submittedName>
</protein>
<keyword evidence="2" id="KW-0732">Signal</keyword>
<evidence type="ECO:0000256" key="2">
    <source>
        <dbReference type="SAM" id="SignalP"/>
    </source>
</evidence>
<keyword evidence="1" id="KW-0343">GTPase activation</keyword>
<comment type="caution">
    <text evidence="3">The sequence shown here is derived from an EMBL/GenBank/DDBJ whole genome shotgun (WGS) entry which is preliminary data.</text>
</comment>
<name>A0A2G2V699_CAPBA</name>
<dbReference type="EMBL" id="MLFT02000218">
    <property type="protein sequence ID" value="PHT28479.1"/>
    <property type="molecule type" value="Genomic_DNA"/>
</dbReference>
<feature type="chain" id="PRO_5013558750" evidence="2">
    <location>
        <begin position="18"/>
        <end position="90"/>
    </location>
</feature>
<dbReference type="PANTHER" id="PTHR23177">
    <property type="entry name" value="MKIAA1688 PROTEIN"/>
    <property type="match status" value="1"/>
</dbReference>
<evidence type="ECO:0000313" key="4">
    <source>
        <dbReference type="Proteomes" id="UP000224567"/>
    </source>
</evidence>
<reference evidence="3 4" key="1">
    <citation type="journal article" date="2017" name="Genome Biol.">
        <title>New reference genome sequences of hot pepper reveal the massive evolution of plant disease-resistance genes by retroduplication.</title>
        <authorList>
            <person name="Kim S."/>
            <person name="Park J."/>
            <person name="Yeom S.I."/>
            <person name="Kim Y.M."/>
            <person name="Seo E."/>
            <person name="Kim K.T."/>
            <person name="Kim M.S."/>
            <person name="Lee J.M."/>
            <person name="Cheong K."/>
            <person name="Shin H.S."/>
            <person name="Kim S.B."/>
            <person name="Han K."/>
            <person name="Lee J."/>
            <person name="Park M."/>
            <person name="Lee H.A."/>
            <person name="Lee H.Y."/>
            <person name="Lee Y."/>
            <person name="Oh S."/>
            <person name="Lee J.H."/>
            <person name="Choi E."/>
            <person name="Choi E."/>
            <person name="Lee S.E."/>
            <person name="Jeon J."/>
            <person name="Kim H."/>
            <person name="Choi G."/>
            <person name="Song H."/>
            <person name="Lee J."/>
            <person name="Lee S.C."/>
            <person name="Kwon J.K."/>
            <person name="Lee H.Y."/>
            <person name="Koo N."/>
            <person name="Hong Y."/>
            <person name="Kim R.W."/>
            <person name="Kang W.H."/>
            <person name="Huh J.H."/>
            <person name="Kang B.C."/>
            <person name="Yang T.J."/>
            <person name="Lee Y.H."/>
            <person name="Bennetzen J.L."/>
            <person name="Choi D."/>
        </authorList>
    </citation>
    <scope>NUCLEOTIDE SEQUENCE [LARGE SCALE GENOMIC DNA]</scope>
    <source>
        <strain evidence="4">cv. PBC81</strain>
    </source>
</reference>
<dbReference type="Proteomes" id="UP000224567">
    <property type="component" value="Unassembled WGS sequence"/>
</dbReference>
<gene>
    <name evidence="3" type="ORF">CQW23_31934</name>
</gene>
<dbReference type="GO" id="GO:0005096">
    <property type="term" value="F:GTPase activator activity"/>
    <property type="evidence" value="ECO:0007669"/>
    <property type="project" value="UniProtKB-KW"/>
</dbReference>
<evidence type="ECO:0000313" key="3">
    <source>
        <dbReference type="EMBL" id="PHT28479.1"/>
    </source>
</evidence>
<feature type="signal peptide" evidence="2">
    <location>
        <begin position="1"/>
        <end position="17"/>
    </location>
</feature>
<dbReference type="PANTHER" id="PTHR23177:SF64">
    <property type="entry name" value="RHO GTPASE-ACTIVATING PROTEIN 1"/>
    <property type="match status" value="1"/>
</dbReference>